<protein>
    <submittedName>
        <fullName evidence="1">Uncharacterized protein</fullName>
    </submittedName>
</protein>
<accession>A0ABT8ZR53</accession>
<proteinExistence type="predicted"/>
<organism evidence="1 2">
    <name type="scientific">Sphingobium cyanobacteriorum</name>
    <dbReference type="NCBI Taxonomy" id="3063954"/>
    <lineage>
        <taxon>Bacteria</taxon>
        <taxon>Pseudomonadati</taxon>
        <taxon>Pseudomonadota</taxon>
        <taxon>Alphaproteobacteria</taxon>
        <taxon>Sphingomonadales</taxon>
        <taxon>Sphingomonadaceae</taxon>
        <taxon>Sphingobium</taxon>
    </lineage>
</organism>
<dbReference type="RefSeq" id="WP_019054543.1">
    <property type="nucleotide sequence ID" value="NZ_JAUQOM010000014.1"/>
</dbReference>
<sequence>MHAQSTPARSADHCFGIIMHHRLAWWLVEFPDLDATPLRARKLSGRLTPALADWLRCETGDPRLGDDIAALNPDSRCWSGEFSYVPAAGAADLFDIDAHPWGSEASELETRLARAMIDATLHPIPSGFISIFGALPPENQPVLAIRLSGYTCSTFELMTVRYMPTYRPRSPWRDISGDAVGDSGSDILGWQLAADWIRPT</sequence>
<comment type="caution">
    <text evidence="1">The sequence shown here is derived from an EMBL/GenBank/DDBJ whole genome shotgun (WGS) entry which is preliminary data.</text>
</comment>
<gene>
    <name evidence="1" type="ORF">Q4610_18315</name>
</gene>
<dbReference type="Proteomes" id="UP001176471">
    <property type="component" value="Unassembled WGS sequence"/>
</dbReference>
<evidence type="ECO:0000313" key="2">
    <source>
        <dbReference type="Proteomes" id="UP001176471"/>
    </source>
</evidence>
<keyword evidence="2" id="KW-1185">Reference proteome</keyword>
<dbReference type="EMBL" id="JAUQOM010000014">
    <property type="protein sequence ID" value="MDO7837005.1"/>
    <property type="molecule type" value="Genomic_DNA"/>
</dbReference>
<evidence type="ECO:0000313" key="1">
    <source>
        <dbReference type="EMBL" id="MDO7837005.1"/>
    </source>
</evidence>
<name>A0ABT8ZR53_9SPHN</name>
<reference evidence="1" key="1">
    <citation type="submission" date="2023-07" db="EMBL/GenBank/DDBJ databases">
        <title>Bacterial whole genome sequence for Sphingobium sp. HBC34.</title>
        <authorList>
            <person name="Le V."/>
            <person name="Ko S.-R."/>
            <person name="Ahn C.-Y."/>
            <person name="Oh H.-M."/>
        </authorList>
    </citation>
    <scope>NUCLEOTIDE SEQUENCE</scope>
    <source>
        <strain evidence="1">HBC34</strain>
    </source>
</reference>